<dbReference type="PROSITE" id="PS51192">
    <property type="entry name" value="HELICASE_ATP_BIND_1"/>
    <property type="match status" value="1"/>
</dbReference>
<feature type="coiled-coil region" evidence="1">
    <location>
        <begin position="170"/>
        <end position="197"/>
    </location>
</feature>
<proteinExistence type="predicted"/>
<dbReference type="Pfam" id="PF00271">
    <property type="entry name" value="Helicase_C"/>
    <property type="match status" value="1"/>
</dbReference>
<dbReference type="PANTHER" id="PTHR47396">
    <property type="entry name" value="TYPE I RESTRICTION ENZYME ECOKI R PROTEIN"/>
    <property type="match status" value="1"/>
</dbReference>
<dbReference type="Proteomes" id="UP000386847">
    <property type="component" value="Chromosome"/>
</dbReference>
<dbReference type="CDD" id="cd18032">
    <property type="entry name" value="DEXHc_RE_I_III_res"/>
    <property type="match status" value="1"/>
</dbReference>
<dbReference type="InterPro" id="IPR013670">
    <property type="entry name" value="EcoEI_R_C_dom"/>
</dbReference>
<dbReference type="GO" id="GO:0005829">
    <property type="term" value="C:cytosol"/>
    <property type="evidence" value="ECO:0007669"/>
    <property type="project" value="TreeGrafter"/>
</dbReference>
<dbReference type="GO" id="GO:0005524">
    <property type="term" value="F:ATP binding"/>
    <property type="evidence" value="ECO:0007669"/>
    <property type="project" value="InterPro"/>
</dbReference>
<protein>
    <submittedName>
        <fullName evidence="3">DUF4145 domain-containing protein</fullName>
    </submittedName>
</protein>
<dbReference type="Gene3D" id="3.40.50.300">
    <property type="entry name" value="P-loop containing nucleotide triphosphate hydrolases"/>
    <property type="match status" value="2"/>
</dbReference>
<dbReference type="InterPro" id="IPR027417">
    <property type="entry name" value="P-loop_NTPase"/>
</dbReference>
<dbReference type="InterPro" id="IPR001650">
    <property type="entry name" value="Helicase_C-like"/>
</dbReference>
<dbReference type="GO" id="GO:0006304">
    <property type="term" value="P:DNA modification"/>
    <property type="evidence" value="ECO:0007669"/>
    <property type="project" value="InterPro"/>
</dbReference>
<dbReference type="Pfam" id="PF04851">
    <property type="entry name" value="ResIII"/>
    <property type="match status" value="1"/>
</dbReference>
<keyword evidence="4" id="KW-1185">Reference proteome</keyword>
<dbReference type="SUPFAM" id="SSF52540">
    <property type="entry name" value="P-loop containing nucleoside triphosphate hydrolases"/>
    <property type="match status" value="2"/>
</dbReference>
<dbReference type="Gene3D" id="3.90.1570.30">
    <property type="match status" value="1"/>
</dbReference>
<feature type="domain" description="Helicase ATP-binding" evidence="2">
    <location>
        <begin position="366"/>
        <end position="523"/>
    </location>
</feature>
<evidence type="ECO:0000259" key="2">
    <source>
        <dbReference type="PROSITE" id="PS51192"/>
    </source>
</evidence>
<dbReference type="CDD" id="cd18799">
    <property type="entry name" value="SF2_C_EcoAI-like"/>
    <property type="match status" value="1"/>
</dbReference>
<evidence type="ECO:0000313" key="3">
    <source>
        <dbReference type="EMBL" id="QGF22444.1"/>
    </source>
</evidence>
<sequence length="1139" mass="126054">MASNFDFIAGEWPVLFEECVRAERYVRSDPRASVIYARRVVEQLVGFLYDVAGLPLPYQDDLAAKMNATAFRNLVGQELVLKFNAVRKAGNAAAHASGRLVEQGALQVLREVHHLAYWVAFRYSTDPARVPQGLRFDPALVQGADTGTVPLSNAELNALVMKFDEQDVLLAAARATNLSLEAELEQLRAQIAAAQAAKAGVPDTHDYDEAATRDLFIDVLLGEAGWALDDPRDREVEVVGMPTAGGKGYVDYVLWGDDGLPLGVVEAKRTRRDPQVGQQQAKLYADCLAAMTGQRPVVFWTNGYEHWVWDDAAGYPPRKVHGFHTKAELALMVQRRTSRKPLATAVIDARIAGRHYQQHAIRAVDTTLENHQRRALLVMATGSGKTRTVIALVDQLMRAGWVKRVLFLADRVALVNQAVNAFKTHLPSATTVNLVTEKVTDGRVFVSTYPTMMGLINETDGGLRRFGPGYFDLVVVDEAHRSLYAKYGAILDWFDAYLVGLTATPKDEVDRNTYSLFHLEEGVPTDVYSLEDAVAEGFLVPPVAVSVPLKFLRQGIRYDDLPDDEKDEWDALEWSEDGLVPDEVDAAEINAWLFNADTVDKVLATLMTNGHRVAGGDRIGKTIIFAKNQRHAEFIGERFDHSYPEYGGEVARVITYATEYAQTLIDAFSDPDKAPHIAISVDMLDTGIDVPEVVNLVFFKPVRSKTKFWQMLGRGTRLRPDLYGPGEDKANFFLFDFCGNLEFFSQTGPISEGSLQKSLGQRLFETRLGLLSALDAQGHHQPPDGGVDGDGTDSLAGLRADTARLLHEIVSGMNLDNFVVRPHRQWVETYAEWDPWAKLTPDAAADIATHLAGLPSAVRDDDEQAKRFDLLMLRRQLAQLDGDTLLAERLREQVQQIAAALLGQTAIPTVAAQQQLLDEVAGEEWWIDVTLPMLELARRRLRGLVRFIEKTKRVIVYTDFEDTLGDQKAVELPWVAAGTNWARFKAKARAYLQEHDNNAALRRLKGNLQLSATDLADLQELLVASGAGSPDDIKRAEEQAQGLGLFIRSLVGLDRQAATQAFDHYLGGATYTAAQIDFVNLIISELTANGVMEPSRLYEAPFTEHAPQGPDMVFSDQDLDVIIDTLNAVRAHAIPGRVV</sequence>
<dbReference type="InterPro" id="IPR050742">
    <property type="entry name" value="Helicase_Restrict-Modif_Enz"/>
</dbReference>
<name>A0A5Q2FAQ3_9ACTN</name>
<dbReference type="GO" id="GO:0016787">
    <property type="term" value="F:hydrolase activity"/>
    <property type="evidence" value="ECO:0007669"/>
    <property type="project" value="InterPro"/>
</dbReference>
<evidence type="ECO:0000313" key="4">
    <source>
        <dbReference type="Proteomes" id="UP000386847"/>
    </source>
</evidence>
<keyword evidence="1" id="KW-0175">Coiled coil</keyword>
<dbReference type="Pfam" id="PF08463">
    <property type="entry name" value="EcoEI_R_C"/>
    <property type="match status" value="1"/>
</dbReference>
<dbReference type="KEGG" id="rain:Rai3103_00670"/>
<reference evidence="3 4" key="1">
    <citation type="submission" date="2019-10" db="EMBL/GenBank/DDBJ databases">
        <title>Genomic analysis of Raineyella sp. CBA3103.</title>
        <authorList>
            <person name="Roh S.W."/>
        </authorList>
    </citation>
    <scope>NUCLEOTIDE SEQUENCE [LARGE SCALE GENOMIC DNA]</scope>
    <source>
        <strain evidence="3 4">CBA3103</strain>
    </source>
</reference>
<dbReference type="GO" id="GO:0003677">
    <property type="term" value="F:DNA binding"/>
    <property type="evidence" value="ECO:0007669"/>
    <property type="project" value="InterPro"/>
</dbReference>
<dbReference type="InterPro" id="IPR006935">
    <property type="entry name" value="Helicase/UvrB_N"/>
</dbReference>
<dbReference type="EMBL" id="CP045725">
    <property type="protein sequence ID" value="QGF22444.1"/>
    <property type="molecule type" value="Genomic_DNA"/>
</dbReference>
<dbReference type="AlphaFoldDB" id="A0A5Q2FAQ3"/>
<organism evidence="3 4">
    <name type="scientific">Raineyella fluvialis</name>
    <dbReference type="NCBI Taxonomy" id="2662261"/>
    <lineage>
        <taxon>Bacteria</taxon>
        <taxon>Bacillati</taxon>
        <taxon>Actinomycetota</taxon>
        <taxon>Actinomycetes</taxon>
        <taxon>Propionibacteriales</taxon>
        <taxon>Propionibacteriaceae</taxon>
        <taxon>Raineyella</taxon>
    </lineage>
</organism>
<accession>A0A5Q2FAQ3</accession>
<dbReference type="PANTHER" id="PTHR47396:SF1">
    <property type="entry name" value="ATP-DEPENDENT HELICASE IRC3-RELATED"/>
    <property type="match status" value="1"/>
</dbReference>
<dbReference type="RefSeq" id="WP_153570954.1">
    <property type="nucleotide sequence ID" value="NZ_CP045725.1"/>
</dbReference>
<dbReference type="Pfam" id="PF13643">
    <property type="entry name" value="DUF4145"/>
    <property type="match status" value="1"/>
</dbReference>
<dbReference type="SMART" id="SM00487">
    <property type="entry name" value="DEXDc"/>
    <property type="match status" value="1"/>
</dbReference>
<dbReference type="InterPro" id="IPR025285">
    <property type="entry name" value="DUF4145"/>
</dbReference>
<gene>
    <name evidence="3" type="ORF">Rai3103_00670</name>
</gene>
<dbReference type="InterPro" id="IPR014001">
    <property type="entry name" value="Helicase_ATP-bd"/>
</dbReference>
<evidence type="ECO:0000256" key="1">
    <source>
        <dbReference type="SAM" id="Coils"/>
    </source>
</evidence>
<dbReference type="REBASE" id="376849">
    <property type="entry name" value="Rsp3103ORF685P"/>
</dbReference>